<dbReference type="GO" id="GO:0006355">
    <property type="term" value="P:regulation of DNA-templated transcription"/>
    <property type="evidence" value="ECO:0007669"/>
    <property type="project" value="InterPro"/>
</dbReference>
<evidence type="ECO:0000259" key="3">
    <source>
        <dbReference type="PROSITE" id="PS50043"/>
    </source>
</evidence>
<dbReference type="SUPFAM" id="SSF52540">
    <property type="entry name" value="P-loop containing nucleoside triphosphate hydrolases"/>
    <property type="match status" value="1"/>
</dbReference>
<dbReference type="InterPro" id="IPR027417">
    <property type="entry name" value="P-loop_NTPase"/>
</dbReference>
<dbReference type="InterPro" id="IPR036388">
    <property type="entry name" value="WH-like_DNA-bd_sf"/>
</dbReference>
<feature type="region of interest" description="Disordered" evidence="2">
    <location>
        <begin position="1"/>
        <end position="29"/>
    </location>
</feature>
<dbReference type="SMART" id="SM00382">
    <property type="entry name" value="AAA"/>
    <property type="match status" value="1"/>
</dbReference>
<dbReference type="Gene3D" id="1.10.10.10">
    <property type="entry name" value="Winged helix-like DNA-binding domain superfamily/Winged helix DNA-binding domain"/>
    <property type="match status" value="1"/>
</dbReference>
<protein>
    <submittedName>
        <fullName evidence="4">LipA transcriptional activator</fullName>
    </submittedName>
</protein>
<evidence type="ECO:0000313" key="5">
    <source>
        <dbReference type="Proteomes" id="UP000013304"/>
    </source>
</evidence>
<feature type="region of interest" description="Disordered" evidence="2">
    <location>
        <begin position="259"/>
        <end position="279"/>
    </location>
</feature>
<dbReference type="Proteomes" id="UP000013304">
    <property type="component" value="Chromosome"/>
</dbReference>
<dbReference type="KEGG" id="sfi:SFUL_1616"/>
<dbReference type="SUPFAM" id="SSF46894">
    <property type="entry name" value="C-terminal effector domain of the bipartite response regulators"/>
    <property type="match status" value="1"/>
</dbReference>
<dbReference type="PANTHER" id="PTHR43214">
    <property type="entry name" value="TWO-COMPONENT RESPONSE REGULATOR"/>
    <property type="match status" value="1"/>
</dbReference>
<proteinExistence type="predicted"/>
<evidence type="ECO:0000256" key="1">
    <source>
        <dbReference type="ARBA" id="ARBA00023125"/>
    </source>
</evidence>
<gene>
    <name evidence="4" type="ORF">SFUL_1616</name>
</gene>
<dbReference type="SMART" id="SM00421">
    <property type="entry name" value="HTH_LUXR"/>
    <property type="match status" value="1"/>
</dbReference>
<sequence length="1149" mass="116885">MPAHSAGAVRLGARTAPAGRPDAHLPPPLARSYRADVTSSTTVHSPPRLYGRSGELAILHGMLARLRQGDGGALVLTAPPGLGRTALLREAAAAHRPRGPVLYATAAPAERALPHSGLHALLCPAPGPPPMPRPPSGLTPDALLARLRELGRERPLLVCADDAHAWDPASRTALNSAARRLGAGSRVAVLIAAHDGPTFAGLPALRLGPLDDDAAAALLDRLTGLPSGEEGFGSRAGEGFAGGVGLPRGAEGFAGGVWPSGGTEGPGRRPHRLSGGTEGLDPVVRAELLREAAGNPRLLAGLTGRLTPDQLAGRTPLPWPLPGAEGVLAAYADRLDGLPAHTRGLLLLAAAAQEHEPAGAGADALLLLRAGTRTGLPRDFLDGVLFGSTATEGLLQRAGSRVHFSHPLFARAVLHHAPPARRRATHELLAALLAETGGRATDPAVSALSGGHPAPQGAPVRSGEGPGPAPDSGFRAASSARPVRSGDGPGPAAHSGSCATSSARPVRSGEGPGPAAHPGGYPALPGASAHAGDGPDPTPQPGAHATSSGRPAHPGARPAPLLTPAAAFAEHPAPLASLVQLACGAPGPDTVLAARLEAAATSSYPHAERSSALSRAAALTAEQPLRSARFAAAAEQAALAGDPARARALLARTGAAGEHTTAPGLAPYVHGLLALRSGPAADAHEALLAAAALLGPHDPRRVLDALLGAAEAAWVMGDAPGYLTAMGRVDPTPYDRAFASYRAGMRAVLAGRTEAGHALLRQCLDPAAPADPDPPDPVSRNGPAALLRAGVAALVLGEVAVACRTGARALAAVRTRGPDALLPQALEHLAYAELRAGLHAGARAHALEGLHAARRTGQPNSSVHLHAVLALAASVEGPAEACAAHCDAALAGAGPHGLAQPATLATWARARADLAAGRSEEAAARLGPLVRPGPRQGHFAARMLAVPCYVEAAVLAGRGAEEAGELSAAVAEFAGWTARTADPQAPAQLARCHALLATAEEADARYAEALAHHDRAGGDFERARTQLLYGQWLRRRRRTREARTPLRDALVAFQRCSARAWAERAGGELRAAGEPVGAVRDTEGGALSALTPQQQRIARCVAEGATNREVALRLSLSPRTVDHHLRNVFAALGIRSRTELARLLGPEGP</sequence>
<accession>N0CNU8</accession>
<dbReference type="Pfam" id="PF13191">
    <property type="entry name" value="AAA_16"/>
    <property type="match status" value="1"/>
</dbReference>
<dbReference type="PROSITE" id="PS50043">
    <property type="entry name" value="HTH_LUXR_2"/>
    <property type="match status" value="1"/>
</dbReference>
<feature type="compositionally biased region" description="Low complexity" evidence="2">
    <location>
        <begin position="513"/>
        <end position="527"/>
    </location>
</feature>
<reference evidence="4 5" key="1">
    <citation type="submission" date="2013-04" db="EMBL/GenBank/DDBJ databases">
        <title>Complete genome sequence of Streptomyces fulvissimus.</title>
        <authorList>
            <person name="Myronovskyi M."/>
            <person name="Tokovenko B."/>
            <person name="Manderscheid N."/>
            <person name="Petzke L."/>
            <person name="Luzhetskyy A."/>
        </authorList>
    </citation>
    <scope>NUCLEOTIDE SEQUENCE [LARGE SCALE GENOMIC DNA]</scope>
    <source>
        <strain evidence="4 5">DSM 40593</strain>
    </source>
</reference>
<keyword evidence="1" id="KW-0238">DNA-binding</keyword>
<dbReference type="AlphaFoldDB" id="N0CNU8"/>
<dbReference type="Pfam" id="PF00196">
    <property type="entry name" value="GerE"/>
    <property type="match status" value="1"/>
</dbReference>
<dbReference type="InterPro" id="IPR041664">
    <property type="entry name" value="AAA_16"/>
</dbReference>
<feature type="compositionally biased region" description="Low complexity" evidence="2">
    <location>
        <begin position="549"/>
        <end position="560"/>
    </location>
</feature>
<dbReference type="PATRIC" id="fig|1303692.3.peg.1635"/>
<organism evidence="4 5">
    <name type="scientific">Streptomyces microflavus DSM 40593</name>
    <dbReference type="NCBI Taxonomy" id="1303692"/>
    <lineage>
        <taxon>Bacteria</taxon>
        <taxon>Bacillati</taxon>
        <taxon>Actinomycetota</taxon>
        <taxon>Actinomycetes</taxon>
        <taxon>Kitasatosporales</taxon>
        <taxon>Streptomycetaceae</taxon>
        <taxon>Streptomyces</taxon>
    </lineage>
</organism>
<feature type="region of interest" description="Disordered" evidence="2">
    <location>
        <begin position="442"/>
        <end position="560"/>
    </location>
</feature>
<feature type="domain" description="HTH luxR-type" evidence="3">
    <location>
        <begin position="1083"/>
        <end position="1148"/>
    </location>
</feature>
<dbReference type="PRINTS" id="PR00038">
    <property type="entry name" value="HTHLUXR"/>
</dbReference>
<dbReference type="PANTHER" id="PTHR43214:SF42">
    <property type="entry name" value="TRANSCRIPTIONAL REGULATORY PROTEIN DESR"/>
    <property type="match status" value="1"/>
</dbReference>
<dbReference type="InterPro" id="IPR003593">
    <property type="entry name" value="AAA+_ATPase"/>
</dbReference>
<dbReference type="HOGENOM" id="CLU_006850_4_1_11"/>
<dbReference type="InterPro" id="IPR000792">
    <property type="entry name" value="Tscrpt_reg_LuxR_C"/>
</dbReference>
<dbReference type="GO" id="GO:0003677">
    <property type="term" value="F:DNA binding"/>
    <property type="evidence" value="ECO:0007669"/>
    <property type="project" value="UniProtKB-KW"/>
</dbReference>
<evidence type="ECO:0000256" key="2">
    <source>
        <dbReference type="SAM" id="MobiDB-lite"/>
    </source>
</evidence>
<dbReference type="InterPro" id="IPR039420">
    <property type="entry name" value="WalR-like"/>
</dbReference>
<name>N0CNU8_STRMI</name>
<dbReference type="Gene3D" id="3.40.50.300">
    <property type="entry name" value="P-loop containing nucleotide triphosphate hydrolases"/>
    <property type="match status" value="1"/>
</dbReference>
<dbReference type="eggNOG" id="COG2909">
    <property type="taxonomic scope" value="Bacteria"/>
</dbReference>
<dbReference type="CDD" id="cd06170">
    <property type="entry name" value="LuxR_C_like"/>
    <property type="match status" value="1"/>
</dbReference>
<evidence type="ECO:0000313" key="4">
    <source>
        <dbReference type="EMBL" id="AGK76584.1"/>
    </source>
</evidence>
<dbReference type="OrthoDB" id="483at2"/>
<dbReference type="InterPro" id="IPR016032">
    <property type="entry name" value="Sig_transdc_resp-reg_C-effctor"/>
</dbReference>
<dbReference type="EMBL" id="CP005080">
    <property type="protein sequence ID" value="AGK76584.1"/>
    <property type="molecule type" value="Genomic_DNA"/>
</dbReference>